<dbReference type="OMA" id="EVIECAP"/>
<dbReference type="InterPro" id="IPR013922">
    <property type="entry name" value="Cyclin_PHO80-like"/>
</dbReference>
<dbReference type="GeneID" id="19299887"/>
<name>S7QEX7_GLOTA</name>
<organism evidence="3 4">
    <name type="scientific">Gloeophyllum trabeum (strain ATCC 11539 / FP-39264 / Madison 617)</name>
    <name type="common">Brown rot fungus</name>
    <dbReference type="NCBI Taxonomy" id="670483"/>
    <lineage>
        <taxon>Eukaryota</taxon>
        <taxon>Fungi</taxon>
        <taxon>Dikarya</taxon>
        <taxon>Basidiomycota</taxon>
        <taxon>Agaricomycotina</taxon>
        <taxon>Agaricomycetes</taxon>
        <taxon>Gloeophyllales</taxon>
        <taxon>Gloeophyllaceae</taxon>
        <taxon>Gloeophyllum</taxon>
    </lineage>
</organism>
<dbReference type="Proteomes" id="UP000030669">
    <property type="component" value="Unassembled WGS sequence"/>
</dbReference>
<dbReference type="SUPFAM" id="SSF47954">
    <property type="entry name" value="Cyclin-like"/>
    <property type="match status" value="1"/>
</dbReference>
<dbReference type="GO" id="GO:0005634">
    <property type="term" value="C:nucleus"/>
    <property type="evidence" value="ECO:0007669"/>
    <property type="project" value="TreeGrafter"/>
</dbReference>
<dbReference type="PANTHER" id="PTHR15615">
    <property type="match status" value="1"/>
</dbReference>
<feature type="compositionally biased region" description="Basic residues" evidence="1">
    <location>
        <begin position="262"/>
        <end position="278"/>
    </location>
</feature>
<evidence type="ECO:0000256" key="1">
    <source>
        <dbReference type="SAM" id="MobiDB-lite"/>
    </source>
</evidence>
<evidence type="ECO:0000259" key="2">
    <source>
        <dbReference type="Pfam" id="PF00134"/>
    </source>
</evidence>
<dbReference type="OrthoDB" id="10250320at2759"/>
<dbReference type="CDD" id="cd20557">
    <property type="entry name" value="CYCLIN_ScPCL1-like"/>
    <property type="match status" value="1"/>
</dbReference>
<dbReference type="KEGG" id="gtr:GLOTRDRAFT_114459"/>
<dbReference type="Gene3D" id="1.10.472.10">
    <property type="entry name" value="Cyclin-like"/>
    <property type="match status" value="1"/>
</dbReference>
<feature type="region of interest" description="Disordered" evidence="1">
    <location>
        <begin position="190"/>
        <end position="340"/>
    </location>
</feature>
<dbReference type="GO" id="GO:0000307">
    <property type="term" value="C:cyclin-dependent protein kinase holoenzyme complex"/>
    <property type="evidence" value="ECO:0007669"/>
    <property type="project" value="TreeGrafter"/>
</dbReference>
<evidence type="ECO:0000313" key="4">
    <source>
        <dbReference type="Proteomes" id="UP000030669"/>
    </source>
</evidence>
<gene>
    <name evidence="3" type="ORF">GLOTRDRAFT_114459</name>
</gene>
<dbReference type="InterPro" id="IPR006671">
    <property type="entry name" value="Cyclin_N"/>
</dbReference>
<dbReference type="HOGENOM" id="CLU_050396_0_0_1"/>
<reference evidence="3 4" key="1">
    <citation type="journal article" date="2012" name="Science">
        <title>The Paleozoic origin of enzymatic lignin decomposition reconstructed from 31 fungal genomes.</title>
        <authorList>
            <person name="Floudas D."/>
            <person name="Binder M."/>
            <person name="Riley R."/>
            <person name="Barry K."/>
            <person name="Blanchette R.A."/>
            <person name="Henrissat B."/>
            <person name="Martinez A.T."/>
            <person name="Otillar R."/>
            <person name="Spatafora J.W."/>
            <person name="Yadav J.S."/>
            <person name="Aerts A."/>
            <person name="Benoit I."/>
            <person name="Boyd A."/>
            <person name="Carlson A."/>
            <person name="Copeland A."/>
            <person name="Coutinho P.M."/>
            <person name="de Vries R.P."/>
            <person name="Ferreira P."/>
            <person name="Findley K."/>
            <person name="Foster B."/>
            <person name="Gaskell J."/>
            <person name="Glotzer D."/>
            <person name="Gorecki P."/>
            <person name="Heitman J."/>
            <person name="Hesse C."/>
            <person name="Hori C."/>
            <person name="Igarashi K."/>
            <person name="Jurgens J.A."/>
            <person name="Kallen N."/>
            <person name="Kersten P."/>
            <person name="Kohler A."/>
            <person name="Kuees U."/>
            <person name="Kumar T.K.A."/>
            <person name="Kuo A."/>
            <person name="LaButti K."/>
            <person name="Larrondo L.F."/>
            <person name="Lindquist E."/>
            <person name="Ling A."/>
            <person name="Lombard V."/>
            <person name="Lucas S."/>
            <person name="Lundell T."/>
            <person name="Martin R."/>
            <person name="McLaughlin D.J."/>
            <person name="Morgenstern I."/>
            <person name="Morin E."/>
            <person name="Murat C."/>
            <person name="Nagy L.G."/>
            <person name="Nolan M."/>
            <person name="Ohm R.A."/>
            <person name="Patyshakuliyeva A."/>
            <person name="Rokas A."/>
            <person name="Ruiz-Duenas F.J."/>
            <person name="Sabat G."/>
            <person name="Salamov A."/>
            <person name="Samejima M."/>
            <person name="Schmutz J."/>
            <person name="Slot J.C."/>
            <person name="St John F."/>
            <person name="Stenlid J."/>
            <person name="Sun H."/>
            <person name="Sun S."/>
            <person name="Syed K."/>
            <person name="Tsang A."/>
            <person name="Wiebenga A."/>
            <person name="Young D."/>
            <person name="Pisabarro A."/>
            <person name="Eastwood D.C."/>
            <person name="Martin F."/>
            <person name="Cullen D."/>
            <person name="Grigoriev I.V."/>
            <person name="Hibbett D.S."/>
        </authorList>
    </citation>
    <scope>NUCLEOTIDE SEQUENCE [LARGE SCALE GENOMIC DNA]</scope>
    <source>
        <strain evidence="3 4">ATCC 11539</strain>
    </source>
</reference>
<proteinExistence type="predicted"/>
<feature type="compositionally biased region" description="Low complexity" evidence="1">
    <location>
        <begin position="249"/>
        <end position="261"/>
    </location>
</feature>
<dbReference type="InterPro" id="IPR036915">
    <property type="entry name" value="Cyclin-like_sf"/>
</dbReference>
<feature type="compositionally biased region" description="Polar residues" evidence="1">
    <location>
        <begin position="229"/>
        <end position="238"/>
    </location>
</feature>
<dbReference type="EMBL" id="KB469298">
    <property type="protein sequence ID" value="EPQ57858.1"/>
    <property type="molecule type" value="Genomic_DNA"/>
</dbReference>
<dbReference type="GO" id="GO:0019901">
    <property type="term" value="F:protein kinase binding"/>
    <property type="evidence" value="ECO:0007669"/>
    <property type="project" value="InterPro"/>
</dbReference>
<accession>S7QEX7</accession>
<evidence type="ECO:0000313" key="3">
    <source>
        <dbReference type="EMBL" id="EPQ57858.1"/>
    </source>
</evidence>
<feature type="compositionally biased region" description="Acidic residues" evidence="1">
    <location>
        <begin position="284"/>
        <end position="294"/>
    </location>
</feature>
<dbReference type="eggNOG" id="KOG1674">
    <property type="taxonomic scope" value="Eukaryota"/>
</dbReference>
<dbReference type="PANTHER" id="PTHR15615:SF27">
    <property type="entry name" value="PHO85 CYCLIN CLG1"/>
    <property type="match status" value="1"/>
</dbReference>
<dbReference type="STRING" id="670483.S7QEX7"/>
<keyword evidence="4" id="KW-1185">Reference proteome</keyword>
<protein>
    <recommendedName>
        <fullName evidence="2">Cyclin N-terminal domain-containing protein</fullName>
    </recommendedName>
</protein>
<dbReference type="Pfam" id="PF00134">
    <property type="entry name" value="Cyclin_N"/>
    <property type="match status" value="1"/>
</dbReference>
<feature type="compositionally biased region" description="Basic and acidic residues" evidence="1">
    <location>
        <begin position="295"/>
        <end position="308"/>
    </location>
</feature>
<feature type="compositionally biased region" description="Low complexity" evidence="1">
    <location>
        <begin position="190"/>
        <end position="200"/>
    </location>
</feature>
<dbReference type="GO" id="GO:0016538">
    <property type="term" value="F:cyclin-dependent protein serine/threonine kinase regulator activity"/>
    <property type="evidence" value="ECO:0007669"/>
    <property type="project" value="TreeGrafter"/>
</dbReference>
<sequence>MVVLHSVLAPALPIKAASPIHPASLVPAATHSDELLSLLSLHPASSHLIDHLVALTTDTVTFALSRALTNPAAATFPTFVKQVIHRASLATPVLLSAMVYIARAKKYLSIAHEEWALERVFLGAVVVASKYLNDSCLKNHHWSTITQTFGTRDIGRIEREWCAVLDFEFAVSEGDLMAFYPALAPYLPSRPASPASASVPAKDKKTRRKESSPTPFEYGAFDILPSDVHSPSSDSEGSTMFDEEDRRSPYTPSTSPFSPGHHSSHSHHAHAHQHKRRPSASVPEDVEMHDDDAERAEQERRGRPREQTKSALTHRATGKFQIVAAHPRAPSDAPQRQSHHSMASLLKAFPMPLPVRKVSGLRPRMPVRVS</sequence>
<dbReference type="RefSeq" id="XP_007863203.1">
    <property type="nucleotide sequence ID" value="XM_007865012.1"/>
</dbReference>
<dbReference type="AlphaFoldDB" id="S7QEX7"/>
<feature type="domain" description="Cyclin N-terminal" evidence="2">
    <location>
        <begin position="74"/>
        <end position="168"/>
    </location>
</feature>